<feature type="compositionally biased region" description="Polar residues" evidence="1">
    <location>
        <begin position="1461"/>
        <end position="1471"/>
    </location>
</feature>
<feature type="compositionally biased region" description="Basic and acidic residues" evidence="1">
    <location>
        <begin position="316"/>
        <end position="330"/>
    </location>
</feature>
<proteinExistence type="predicted"/>
<evidence type="ECO:0000313" key="2">
    <source>
        <dbReference type="EMBL" id="OAY27929.1"/>
    </source>
</evidence>
<feature type="region of interest" description="Disordered" evidence="1">
    <location>
        <begin position="316"/>
        <end position="498"/>
    </location>
</feature>
<feature type="compositionally biased region" description="Low complexity" evidence="1">
    <location>
        <begin position="1374"/>
        <end position="1403"/>
    </location>
</feature>
<feature type="region of interest" description="Disordered" evidence="1">
    <location>
        <begin position="189"/>
        <end position="275"/>
    </location>
</feature>
<organism evidence="2 3">
    <name type="scientific">Manihot esculenta</name>
    <name type="common">Cassava</name>
    <name type="synonym">Jatropha manihot</name>
    <dbReference type="NCBI Taxonomy" id="3983"/>
    <lineage>
        <taxon>Eukaryota</taxon>
        <taxon>Viridiplantae</taxon>
        <taxon>Streptophyta</taxon>
        <taxon>Embryophyta</taxon>
        <taxon>Tracheophyta</taxon>
        <taxon>Spermatophyta</taxon>
        <taxon>Magnoliopsida</taxon>
        <taxon>eudicotyledons</taxon>
        <taxon>Gunneridae</taxon>
        <taxon>Pentapetalae</taxon>
        <taxon>rosids</taxon>
        <taxon>fabids</taxon>
        <taxon>Malpighiales</taxon>
        <taxon>Euphorbiaceae</taxon>
        <taxon>Crotonoideae</taxon>
        <taxon>Manihoteae</taxon>
        <taxon>Manihot</taxon>
    </lineage>
</organism>
<feature type="compositionally biased region" description="Polar residues" evidence="1">
    <location>
        <begin position="408"/>
        <end position="419"/>
    </location>
</feature>
<evidence type="ECO:0000256" key="1">
    <source>
        <dbReference type="SAM" id="MobiDB-lite"/>
    </source>
</evidence>
<feature type="compositionally biased region" description="Polar residues" evidence="1">
    <location>
        <begin position="217"/>
        <end position="228"/>
    </location>
</feature>
<dbReference type="InterPro" id="IPR039317">
    <property type="entry name" value="TIC"/>
</dbReference>
<feature type="compositionally biased region" description="Polar residues" evidence="1">
    <location>
        <begin position="641"/>
        <end position="652"/>
    </location>
</feature>
<feature type="compositionally biased region" description="Polar residues" evidence="1">
    <location>
        <begin position="961"/>
        <end position="981"/>
    </location>
</feature>
<feature type="compositionally biased region" description="Low complexity" evidence="1">
    <location>
        <begin position="229"/>
        <end position="253"/>
    </location>
</feature>
<sequence>MERNREARRVSMAAANGLAPRRRHRSSSIRDSPEDDGPVELQETARLRDRGTGKKDRDRDRERERDRDRDRDRDRERDRERDRDRDRDRMSSRGKRRRGDRLMHGSNREDGGDESSEESVNDDEDDEDDDGGGVGSSMRMLPPNPSSLSSSSMSNHHHRKSFPPPAKVFRAAPATALWKAPDEMIGVSVPRKARSASTKRSHEWASSCGVGSEQIHRQASTSPVRSSGPSVAAMLASASASPAPVSPSSSNASIKKKMKPNGPKQRLPKSCTKFTSSAQEEIEIEIAEVLYGLMRQPQVPTKPEIVVANDSIKFDLREVSNHKSTVDAKSRVSSPISNSPSTIPHSSSIPPTNSSSSATPMSATAPKRKRPRPVKYEDENPSVYHVRNSSISSTIKVDIDQPPKIETCSPNLDKNSGSAAENGVVPHDTPSSQAVPVPTEAQPQQEQVQVMSESNPLLDSKHCVQESESKDLDVSKEEPRSPKRESSQVGLRLDDRESVTATKAISTISDVETQREEKFQIDLMAPPPVRSSPERDSEIVSVAVDPKPGITDLETEMKPAVKEEDKAVKMGKDVNVEPQEKKTEVVAEEIESHKPNVILNKERNFDLQLDLEKSDKDSGVVSGSGSKAHQHVQKQLQQQQPNTDKAAQSNSLPLPMSMASWPGGLPHMGYMAPLQGVISMDGSAVASAAIQPPHLLFSQPRPKRCATHYYIARNIHYHQQFTRMNPFWPAAAGSALQFGAKACNVNVVPSTDFHSSKGMNSAQDKGHGLAIFPGHTGKEKSSQTSNVIDTAQRKQILLQQPLAPGAPSNILHGPAFIFPLNQQQAAAAASVRPGSVKSPVTGSTASSSACNSASISAATTAVAGATTMSFNYPNMSGNETQYLAILQNSPYPIPIPAHVGATTTYRGTAPQPMPFFNGSFYSSQMIHPPQLQQQQPPMPHSQQGQQVHQNSSISSGSSSSQKHLQNQQQRLHGSGINSGSGNLHGFPNSKNQPPQSSQLQQRHQMQNQNVPHQARQLDSEFGGEDSPSTADSRVSRTNMSIYGQNFAMPIQPPNFALMTPPTIGGASASGIPAEKKQQQSQPQGSKVGIEPSQAFAMSFASINGAATSSSLDISASAQNHAILQSLPEAARHGYHFMAAAAVAQAAQQKKNYRVSEEGKTGGADGSNVEEERKVIPGGKAQLNSGQSIAFSRPDLTDTSVSTIPVSTVIDSSARTLNLGSASARVTGSAMPSSISTINASNVQQLQRNQQQQQQQQQIIQLQKQQQFAVAAAASAWSKTPATSNGSVYTDHISSSSSMAGKFPNSLSGFPSILVQSSSSPAHSPQWKNSVRTTTSQVPSPSISSTSSSLKNLPQQQGRVQQGHAQISFASNPKPSAAPQGQSAPSSTQSPSPPVVVGSPTTSSISKGAGGSPRTTSTSATNKGAQSSILSSQQGKNSSVPTQKSPPVGGKNIPSILGHPHNSPSTSSSVTKPQLTPQQQQQLHALQQTQMLYNGSYMQAQVQHAANSTHTTSVASGLYFQRHRSDQQQQPQVSSAGMLCSPVSVPNTITTDPAKAVAAATAASNMKGGGLPSQGLIHAQFSAAQTTGKPHLVPAGFPYVHAVQVKPAEQKQPAAE</sequence>
<feature type="compositionally biased region" description="Low complexity" evidence="1">
    <location>
        <begin position="987"/>
        <end position="1011"/>
    </location>
</feature>
<feature type="compositionally biased region" description="Low complexity" evidence="1">
    <location>
        <begin position="333"/>
        <end position="365"/>
    </location>
</feature>
<feature type="compositionally biased region" description="Acidic residues" evidence="1">
    <location>
        <begin position="111"/>
        <end position="131"/>
    </location>
</feature>
<feature type="compositionally biased region" description="Low complexity" evidence="1">
    <location>
        <begin position="1332"/>
        <end position="1365"/>
    </location>
</feature>
<feature type="region of interest" description="Disordered" evidence="1">
    <location>
        <begin position="1"/>
        <end position="167"/>
    </location>
</feature>
<feature type="compositionally biased region" description="Low complexity" evidence="1">
    <location>
        <begin position="619"/>
        <end position="640"/>
    </location>
</feature>
<accession>A0A2C9UC70</accession>
<feature type="compositionally biased region" description="Polar residues" evidence="1">
    <location>
        <begin position="1315"/>
        <end position="1331"/>
    </location>
</feature>
<dbReference type="Proteomes" id="UP000091857">
    <property type="component" value="Chromosome 15"/>
</dbReference>
<protein>
    <recommendedName>
        <fullName evidence="4">Protein TIME FOR COFFEE</fullName>
    </recommendedName>
</protein>
<dbReference type="OMA" id="QMDAVMV"/>
<feature type="compositionally biased region" description="Basic and acidic residues" evidence="1">
    <location>
        <begin position="43"/>
        <end position="91"/>
    </location>
</feature>
<dbReference type="STRING" id="3983.A0A2C9UC70"/>
<feature type="region of interest" description="Disordered" evidence="1">
    <location>
        <begin position="929"/>
        <end position="1034"/>
    </location>
</feature>
<feature type="compositionally biased region" description="Low complexity" evidence="1">
    <location>
        <begin position="136"/>
        <end position="154"/>
    </location>
</feature>
<feature type="compositionally biased region" description="Polar residues" evidence="1">
    <location>
        <begin position="441"/>
        <end position="457"/>
    </location>
</feature>
<gene>
    <name evidence="2" type="ORF">MANES_15G027400v8</name>
</gene>
<dbReference type="PANTHER" id="PTHR34798">
    <property type="entry name" value="PROTEIN TIME FOR COFFEE"/>
    <property type="match status" value="1"/>
</dbReference>
<feature type="compositionally biased region" description="Basic and acidic residues" evidence="1">
    <location>
        <begin position="100"/>
        <end position="110"/>
    </location>
</feature>
<feature type="compositionally biased region" description="Basic and acidic residues" evidence="1">
    <location>
        <begin position="459"/>
        <end position="498"/>
    </location>
</feature>
<evidence type="ECO:0000313" key="3">
    <source>
        <dbReference type="Proteomes" id="UP000091857"/>
    </source>
</evidence>
<dbReference type="Gramene" id="Manes.15G027400.1.v8.1">
    <property type="protein sequence ID" value="Manes.15G027400.1.v8.1.CDS"/>
    <property type="gene ID" value="Manes.15G027400.v8.1"/>
</dbReference>
<feature type="compositionally biased region" description="Polar residues" evidence="1">
    <location>
        <begin position="1412"/>
        <end position="1444"/>
    </location>
</feature>
<dbReference type="GO" id="GO:0005634">
    <property type="term" value="C:nucleus"/>
    <property type="evidence" value="ECO:0000318"/>
    <property type="project" value="GO_Central"/>
</dbReference>
<comment type="caution">
    <text evidence="2">The sequence shown here is derived from an EMBL/GenBank/DDBJ whole genome shotgun (WGS) entry which is preliminary data.</text>
</comment>
<feature type="compositionally biased region" description="Low complexity" evidence="1">
    <location>
        <begin position="929"/>
        <end position="960"/>
    </location>
</feature>
<evidence type="ECO:0008006" key="4">
    <source>
        <dbReference type="Google" id="ProtNLM"/>
    </source>
</evidence>
<feature type="compositionally biased region" description="Low complexity" evidence="1">
    <location>
        <begin position="1472"/>
        <end position="1482"/>
    </location>
</feature>
<dbReference type="GO" id="GO:0042752">
    <property type="term" value="P:regulation of circadian rhythm"/>
    <property type="evidence" value="ECO:0000318"/>
    <property type="project" value="GO_Central"/>
</dbReference>
<dbReference type="EMBL" id="CM004401">
    <property type="protein sequence ID" value="OAY27929.1"/>
    <property type="molecule type" value="Genomic_DNA"/>
</dbReference>
<feature type="region of interest" description="Disordered" evidence="1">
    <location>
        <begin position="1062"/>
        <end position="1087"/>
    </location>
</feature>
<dbReference type="PANTHER" id="PTHR34798:SF2">
    <property type="entry name" value="PROTEIN TIME FOR COFFEE"/>
    <property type="match status" value="1"/>
</dbReference>
<reference evidence="3" key="1">
    <citation type="journal article" date="2016" name="Nat. Biotechnol.">
        <title>Sequencing wild and cultivated cassava and related species reveals extensive interspecific hybridization and genetic diversity.</title>
        <authorList>
            <person name="Bredeson J.V."/>
            <person name="Lyons J.B."/>
            <person name="Prochnik S.E."/>
            <person name="Wu G.A."/>
            <person name="Ha C.M."/>
            <person name="Edsinger-Gonzales E."/>
            <person name="Grimwood J."/>
            <person name="Schmutz J."/>
            <person name="Rabbi I.Y."/>
            <person name="Egesi C."/>
            <person name="Nauluvula P."/>
            <person name="Lebot V."/>
            <person name="Ndunguru J."/>
            <person name="Mkamilo G."/>
            <person name="Bart R.S."/>
            <person name="Setter T.L."/>
            <person name="Gleadow R.M."/>
            <person name="Kulakow P."/>
            <person name="Ferguson M.E."/>
            <person name="Rounsley S."/>
            <person name="Rokhsar D.S."/>
        </authorList>
    </citation>
    <scope>NUCLEOTIDE SEQUENCE [LARGE SCALE GENOMIC DNA]</scope>
    <source>
        <strain evidence="3">cv. AM560-2</strain>
    </source>
</reference>
<feature type="region of interest" description="Disordered" evidence="1">
    <location>
        <begin position="1315"/>
        <end position="1482"/>
    </location>
</feature>
<feature type="region of interest" description="Disordered" evidence="1">
    <location>
        <begin position="615"/>
        <end position="653"/>
    </location>
</feature>
<name>A0A2C9UC70_MANES</name>
<keyword evidence="3" id="KW-1185">Reference proteome</keyword>